<dbReference type="Proteomes" id="UP000694558">
    <property type="component" value="Chromosome 22"/>
</dbReference>
<keyword evidence="1" id="KW-1133">Transmembrane helix</keyword>
<dbReference type="AlphaFoldDB" id="A0A8D3B692"/>
<dbReference type="Pfam" id="PF17919">
    <property type="entry name" value="RT_RNaseH_2"/>
    <property type="match status" value="1"/>
</dbReference>
<name>A0A8D3B692_SCOMX</name>
<sequence>MRHGFHHIKYLLCTAPALGLPDYKQTFHLYVAEDGLVASLVQTHGDGLRPVAYYSKMLPFIVQGMVTCVRAVAAAAIMVEKAQTIVLGHSLVLHTSHLVNIILLTFFP</sequence>
<dbReference type="InterPro" id="IPR041577">
    <property type="entry name" value="RT_RNaseH_2"/>
</dbReference>
<dbReference type="PANTHER" id="PTHR33064:SF36">
    <property type="entry name" value="CCHC-TYPE DOMAIN-CONTAINING PROTEIN"/>
    <property type="match status" value="1"/>
</dbReference>
<dbReference type="SUPFAM" id="SSF56672">
    <property type="entry name" value="DNA/RNA polymerases"/>
    <property type="match status" value="1"/>
</dbReference>
<reference evidence="3" key="2">
    <citation type="submission" date="2023-05" db="EMBL/GenBank/DDBJ databases">
        <title>High-quality long-read genome of Scophthalmus maximus.</title>
        <authorList>
            <person name="Lien S."/>
            <person name="Martinez P."/>
        </authorList>
    </citation>
    <scope>NUCLEOTIDE SEQUENCE [LARGE SCALE GENOMIC DNA]</scope>
</reference>
<protein>
    <recommendedName>
        <fullName evidence="2">Reverse transcriptase/retrotransposon-derived protein RNase H-like domain-containing protein</fullName>
    </recommendedName>
</protein>
<dbReference type="Ensembl" id="ENSSMAT00000029507.2">
    <property type="protein sequence ID" value="ENSSMAP00000029146.1"/>
    <property type="gene ID" value="ENSSMAG00000017858.2"/>
</dbReference>
<reference evidence="3" key="3">
    <citation type="submission" date="2025-05" db="UniProtKB">
        <authorList>
            <consortium name="Ensembl"/>
        </authorList>
    </citation>
    <scope>IDENTIFICATION</scope>
</reference>
<organism evidence="3 4">
    <name type="scientific">Scophthalmus maximus</name>
    <name type="common">Turbot</name>
    <name type="synonym">Psetta maxima</name>
    <dbReference type="NCBI Taxonomy" id="52904"/>
    <lineage>
        <taxon>Eukaryota</taxon>
        <taxon>Metazoa</taxon>
        <taxon>Chordata</taxon>
        <taxon>Craniata</taxon>
        <taxon>Vertebrata</taxon>
        <taxon>Euteleostomi</taxon>
        <taxon>Actinopterygii</taxon>
        <taxon>Neopterygii</taxon>
        <taxon>Teleostei</taxon>
        <taxon>Neoteleostei</taxon>
        <taxon>Acanthomorphata</taxon>
        <taxon>Carangaria</taxon>
        <taxon>Pleuronectiformes</taxon>
        <taxon>Pleuronectoidei</taxon>
        <taxon>Scophthalmidae</taxon>
        <taxon>Scophthalmus</taxon>
    </lineage>
</organism>
<dbReference type="InterPro" id="IPR051320">
    <property type="entry name" value="Viral_Replic_Matur_Polypro"/>
</dbReference>
<feature type="transmembrane region" description="Helical" evidence="1">
    <location>
        <begin position="85"/>
        <end position="107"/>
    </location>
</feature>
<proteinExistence type="predicted"/>
<dbReference type="Proteomes" id="UP000694558">
    <property type="component" value="Chromosome 12"/>
</dbReference>
<feature type="domain" description="Reverse transcriptase/retrotransposon-derived protein RNase H-like" evidence="2">
    <location>
        <begin position="4"/>
        <end position="91"/>
    </location>
</feature>
<dbReference type="PANTHER" id="PTHR33064">
    <property type="entry name" value="POL PROTEIN"/>
    <property type="match status" value="1"/>
</dbReference>
<dbReference type="Ensembl" id="ENSSMAT00000053033.1">
    <property type="protein sequence ID" value="ENSSMAP00000035738.1"/>
    <property type="gene ID" value="ENSSMAG00000022390.1"/>
</dbReference>
<dbReference type="GeneTree" id="ENSGT00960000186724"/>
<evidence type="ECO:0000313" key="3">
    <source>
        <dbReference type="Ensembl" id="ENSSMAP00000029146.1"/>
    </source>
</evidence>
<dbReference type="OMA" id="HQRTIAY"/>
<evidence type="ECO:0000256" key="1">
    <source>
        <dbReference type="SAM" id="Phobius"/>
    </source>
</evidence>
<reference evidence="3" key="1">
    <citation type="submission" date="2020-05" db="EMBL/GenBank/DDBJ databases">
        <authorList>
            <person name="Moser M."/>
        </authorList>
    </citation>
    <scope>NUCLEOTIDE SEQUENCE [LARGE SCALE GENOMIC DNA]</scope>
</reference>
<evidence type="ECO:0000313" key="4">
    <source>
        <dbReference type="Proteomes" id="UP000694558"/>
    </source>
</evidence>
<keyword evidence="1" id="KW-0812">Transmembrane</keyword>
<evidence type="ECO:0000259" key="2">
    <source>
        <dbReference type="Pfam" id="PF17919"/>
    </source>
</evidence>
<accession>A0A8D3B692</accession>
<dbReference type="InterPro" id="IPR043502">
    <property type="entry name" value="DNA/RNA_pol_sf"/>
</dbReference>
<keyword evidence="1" id="KW-0472">Membrane</keyword>
<dbReference type="Gene3D" id="3.10.20.370">
    <property type="match status" value="1"/>
</dbReference>